<proteinExistence type="predicted"/>
<keyword evidence="2 6" id="KW-0812">Transmembrane</keyword>
<keyword evidence="4 6" id="KW-0472">Membrane</keyword>
<dbReference type="OrthoDB" id="2156690at2759"/>
<feature type="transmembrane region" description="Helical" evidence="6">
    <location>
        <begin position="225"/>
        <end position="245"/>
    </location>
</feature>
<sequence length="459" mass="50038">MSPLNPPQPPFLHRDTTPSPTPSRLSAIPILGASTSSAAIPRNLSYDAGIAGLASLPSGGSSVSLSVNYLPSKFSSGMLSLEAREGARRRRGGGIKGGVVGGVRIPKMGGGREAFGRDQARMAGEDDEDEDDEFRGAETSGETASSGLSSLFWKKSPEKRMSGGTLAPLPRKKMRWNRFKWTLCVANTVLSLYSVVALVVCLLVWFDAWTRADIVRVGNTTELVISTVASLLGLFTSLIGWAGLLMNNRMFLAIYTFLCWVTFAFLVVPGYLTYKKRVFNLEGKINAQWSRSLGASGRLRIQDQLGCCGYYSPYVEATVSQTCYSRSILPGCKKTYMEYEDGILKRWYIAVFALVPVHVGVMVAGLLCSNHVTYRFGKGMMPKAYRLSLGSMGVIMDQYAHQLAEQYGNEVATDIITRSKSSSQLGSQLDVVPKMPYLGHRPSSTGTSVTKIESYSPMK</sequence>
<evidence type="ECO:0000256" key="2">
    <source>
        <dbReference type="ARBA" id="ARBA00022692"/>
    </source>
</evidence>
<evidence type="ECO:0000256" key="3">
    <source>
        <dbReference type="ARBA" id="ARBA00022989"/>
    </source>
</evidence>
<dbReference type="Proteomes" id="UP000541558">
    <property type="component" value="Unassembled WGS sequence"/>
</dbReference>
<organism evidence="7 8">
    <name type="scientific">Ephemerocybe angulata</name>
    <dbReference type="NCBI Taxonomy" id="980116"/>
    <lineage>
        <taxon>Eukaryota</taxon>
        <taxon>Fungi</taxon>
        <taxon>Dikarya</taxon>
        <taxon>Basidiomycota</taxon>
        <taxon>Agaricomycotina</taxon>
        <taxon>Agaricomycetes</taxon>
        <taxon>Agaricomycetidae</taxon>
        <taxon>Agaricales</taxon>
        <taxon>Agaricineae</taxon>
        <taxon>Psathyrellaceae</taxon>
        <taxon>Ephemerocybe</taxon>
    </lineage>
</organism>
<feature type="compositionally biased region" description="Pro residues" evidence="5">
    <location>
        <begin position="1"/>
        <end position="10"/>
    </location>
</feature>
<dbReference type="GO" id="GO:0016020">
    <property type="term" value="C:membrane"/>
    <property type="evidence" value="ECO:0007669"/>
    <property type="project" value="UniProtKB-SubCell"/>
</dbReference>
<comment type="subcellular location">
    <subcellularLocation>
        <location evidence="1">Membrane</location>
        <topology evidence="1">Multi-pass membrane protein</topology>
    </subcellularLocation>
</comment>
<evidence type="ECO:0000313" key="7">
    <source>
        <dbReference type="EMBL" id="KAF5330205.1"/>
    </source>
</evidence>
<dbReference type="InterPro" id="IPR018499">
    <property type="entry name" value="Tetraspanin/Peripherin"/>
</dbReference>
<keyword evidence="8" id="KW-1185">Reference proteome</keyword>
<keyword evidence="3 6" id="KW-1133">Transmembrane helix</keyword>
<accession>A0A8H5FAV9</accession>
<comment type="caution">
    <text evidence="7">The sequence shown here is derived from an EMBL/GenBank/DDBJ whole genome shotgun (WGS) entry which is preliminary data.</text>
</comment>
<dbReference type="Pfam" id="PF00335">
    <property type="entry name" value="Tetraspanin"/>
    <property type="match status" value="1"/>
</dbReference>
<feature type="region of interest" description="Disordered" evidence="5">
    <location>
        <begin position="1"/>
        <end position="27"/>
    </location>
</feature>
<gene>
    <name evidence="7" type="ORF">D9611_010612</name>
</gene>
<evidence type="ECO:0000256" key="6">
    <source>
        <dbReference type="SAM" id="Phobius"/>
    </source>
</evidence>
<name>A0A8H5FAV9_9AGAR</name>
<feature type="transmembrane region" description="Helical" evidence="6">
    <location>
        <begin position="252"/>
        <end position="272"/>
    </location>
</feature>
<feature type="region of interest" description="Disordered" evidence="5">
    <location>
        <begin position="111"/>
        <end position="148"/>
    </location>
</feature>
<feature type="compositionally biased region" description="Basic and acidic residues" evidence="5">
    <location>
        <begin position="114"/>
        <end position="124"/>
    </location>
</feature>
<feature type="transmembrane region" description="Helical" evidence="6">
    <location>
        <begin position="347"/>
        <end position="368"/>
    </location>
</feature>
<evidence type="ECO:0000256" key="1">
    <source>
        <dbReference type="ARBA" id="ARBA00004141"/>
    </source>
</evidence>
<dbReference type="EMBL" id="JAACJK010000116">
    <property type="protein sequence ID" value="KAF5330205.1"/>
    <property type="molecule type" value="Genomic_DNA"/>
</dbReference>
<reference evidence="7 8" key="1">
    <citation type="journal article" date="2020" name="ISME J.">
        <title>Uncovering the hidden diversity of litter-decomposition mechanisms in mushroom-forming fungi.</title>
        <authorList>
            <person name="Floudas D."/>
            <person name="Bentzer J."/>
            <person name="Ahren D."/>
            <person name="Johansson T."/>
            <person name="Persson P."/>
            <person name="Tunlid A."/>
        </authorList>
    </citation>
    <scope>NUCLEOTIDE SEQUENCE [LARGE SCALE GENOMIC DNA]</scope>
    <source>
        <strain evidence="7 8">CBS 175.51</strain>
    </source>
</reference>
<evidence type="ECO:0008006" key="9">
    <source>
        <dbReference type="Google" id="ProtNLM"/>
    </source>
</evidence>
<evidence type="ECO:0000256" key="5">
    <source>
        <dbReference type="SAM" id="MobiDB-lite"/>
    </source>
</evidence>
<evidence type="ECO:0000256" key="4">
    <source>
        <dbReference type="ARBA" id="ARBA00023136"/>
    </source>
</evidence>
<dbReference type="AlphaFoldDB" id="A0A8H5FAV9"/>
<protein>
    <recommendedName>
        <fullName evidence="9">Tetraspanin Tsp2 family</fullName>
    </recommendedName>
</protein>
<evidence type="ECO:0000313" key="8">
    <source>
        <dbReference type="Proteomes" id="UP000541558"/>
    </source>
</evidence>
<feature type="transmembrane region" description="Helical" evidence="6">
    <location>
        <begin position="181"/>
        <end position="205"/>
    </location>
</feature>